<evidence type="ECO:0000256" key="9">
    <source>
        <dbReference type="ARBA" id="ARBA00023235"/>
    </source>
</evidence>
<accession>A0AAQ3IH19</accession>
<comment type="similarity">
    <text evidence="3 11">Belongs to the PrsA family.</text>
</comment>
<keyword evidence="8 11" id="KW-0564">Palmitate</keyword>
<protein>
    <recommendedName>
        <fullName evidence="11">Foldase protein PrsA</fullName>
        <ecNumber evidence="11">5.2.1.8</ecNumber>
    </recommendedName>
</protein>
<feature type="region of interest" description="Disordered" evidence="12">
    <location>
        <begin position="271"/>
        <end position="294"/>
    </location>
</feature>
<evidence type="ECO:0000256" key="4">
    <source>
        <dbReference type="ARBA" id="ARBA00022475"/>
    </source>
</evidence>
<dbReference type="SUPFAM" id="SSF109998">
    <property type="entry name" value="Triger factor/SurA peptide-binding domain-like"/>
    <property type="match status" value="1"/>
</dbReference>
<organism evidence="15 16">
    <name type="scientific">Bacillus subtilis</name>
    <dbReference type="NCBI Taxonomy" id="1423"/>
    <lineage>
        <taxon>Bacteria</taxon>
        <taxon>Bacillati</taxon>
        <taxon>Bacillota</taxon>
        <taxon>Bacilli</taxon>
        <taxon>Bacillales</taxon>
        <taxon>Bacillaceae</taxon>
        <taxon>Bacillus</taxon>
    </lineage>
</organism>
<feature type="domain" description="PpiC" evidence="14">
    <location>
        <begin position="134"/>
        <end position="226"/>
    </location>
</feature>
<dbReference type="PROSITE" id="PS51257">
    <property type="entry name" value="PROKAR_LIPOPROTEIN"/>
    <property type="match status" value="1"/>
</dbReference>
<dbReference type="PROSITE" id="PS50198">
    <property type="entry name" value="PPIC_PPIASE_2"/>
    <property type="match status" value="1"/>
</dbReference>
<keyword evidence="4 11" id="KW-1003">Cell membrane</keyword>
<dbReference type="InterPro" id="IPR000297">
    <property type="entry name" value="PPIase_PpiC"/>
</dbReference>
<dbReference type="SUPFAM" id="SSF54534">
    <property type="entry name" value="FKBP-like"/>
    <property type="match status" value="1"/>
</dbReference>
<feature type="compositionally biased region" description="Low complexity" evidence="12">
    <location>
        <begin position="278"/>
        <end position="294"/>
    </location>
</feature>
<evidence type="ECO:0000256" key="3">
    <source>
        <dbReference type="ARBA" id="ARBA00006071"/>
    </source>
</evidence>
<evidence type="ECO:0000256" key="13">
    <source>
        <dbReference type="SAM" id="SignalP"/>
    </source>
</evidence>
<sequence>MKKIAIAAITATSILALSACSSGDKEVIAKTDAGDVTKGELYTNMKKTAGASVLTQLVQEKVLDKKYKVSDKEIDNKLKEYKTQLGDQYTALEKQYGKDYLKEQVKYELLTQKAAKDNIKVTDDEIKEYWEGLKGQIRASHILVADKKTAEEIEKKLKKGEKFDALAKEYSTDTGSATNGGELGWISKDNEQLDSTFRKAAFKLKTNEVSNPVKTQFGYHIIKKTEERGKYEDMKKELKSEVLEQKLNDSNAVQEAVQKVMKKADIEVKDKDLKDTFNTSSTSNSTSSSSSSSK</sequence>
<dbReference type="RefSeq" id="WP_283009916.1">
    <property type="nucleotide sequence ID" value="NZ_CP125292.1"/>
</dbReference>
<evidence type="ECO:0000259" key="14">
    <source>
        <dbReference type="PROSITE" id="PS50198"/>
    </source>
</evidence>
<dbReference type="InterPro" id="IPR050245">
    <property type="entry name" value="PrsA_foldase"/>
</dbReference>
<evidence type="ECO:0000256" key="8">
    <source>
        <dbReference type="ARBA" id="ARBA00023139"/>
    </source>
</evidence>
<dbReference type="PROSITE" id="PS01096">
    <property type="entry name" value="PPIC_PPIASE_1"/>
    <property type="match status" value="1"/>
</dbReference>
<evidence type="ECO:0000256" key="1">
    <source>
        <dbReference type="ARBA" id="ARBA00000971"/>
    </source>
</evidence>
<dbReference type="PANTHER" id="PTHR47245">
    <property type="entry name" value="PEPTIDYLPROLYL ISOMERASE"/>
    <property type="match status" value="1"/>
</dbReference>
<dbReference type="HAMAP" id="MF_01145">
    <property type="entry name" value="Foldase_PrsA"/>
    <property type="match status" value="1"/>
</dbReference>
<evidence type="ECO:0000313" key="16">
    <source>
        <dbReference type="Proteomes" id="UP001229422"/>
    </source>
</evidence>
<evidence type="ECO:0000256" key="6">
    <source>
        <dbReference type="ARBA" id="ARBA00023110"/>
    </source>
</evidence>
<dbReference type="InterPro" id="IPR027304">
    <property type="entry name" value="Trigger_fact/SurA_dom_sf"/>
</dbReference>
<keyword evidence="9 11" id="KW-0413">Isomerase</keyword>
<keyword evidence="5 11" id="KW-0732">Signal</keyword>
<dbReference type="EC" id="5.2.1.8" evidence="11"/>
<dbReference type="InterPro" id="IPR023058">
    <property type="entry name" value="PPIase_PpiC_CS"/>
</dbReference>
<evidence type="ECO:0000256" key="5">
    <source>
        <dbReference type="ARBA" id="ARBA00022729"/>
    </source>
</evidence>
<dbReference type="InterPro" id="IPR046357">
    <property type="entry name" value="PPIase_dom_sf"/>
</dbReference>
<evidence type="ECO:0000256" key="10">
    <source>
        <dbReference type="ARBA" id="ARBA00023288"/>
    </source>
</evidence>
<dbReference type="GO" id="GO:0003755">
    <property type="term" value="F:peptidyl-prolyl cis-trans isomerase activity"/>
    <property type="evidence" value="ECO:0007669"/>
    <property type="project" value="UniProtKB-UniRule"/>
</dbReference>
<feature type="signal peptide" evidence="13">
    <location>
        <begin position="1"/>
        <end position="18"/>
    </location>
</feature>
<gene>
    <name evidence="11 15" type="primary">prsA</name>
    <name evidence="15" type="ORF">QL281_17885</name>
</gene>
<comment type="subcellular location">
    <subcellularLocation>
        <location evidence="2 11">Cell membrane</location>
        <topology evidence="2 11">Lipid-anchor</topology>
    </subcellularLocation>
</comment>
<evidence type="ECO:0000256" key="12">
    <source>
        <dbReference type="SAM" id="MobiDB-lite"/>
    </source>
</evidence>
<keyword evidence="7 11" id="KW-0472">Membrane</keyword>
<dbReference type="EMBL" id="CP125292">
    <property type="protein sequence ID" value="WHM20658.1"/>
    <property type="molecule type" value="Genomic_DNA"/>
</dbReference>
<dbReference type="AlphaFoldDB" id="A0AAQ3IH19"/>
<reference evidence="15" key="1">
    <citation type="submission" date="2023-05" db="EMBL/GenBank/DDBJ databases">
        <title>Complete genome sequence of Bacillus subtilis SRCM117797 isolated from Soybean paste.</title>
        <authorList>
            <person name="Abraha H.B."/>
            <person name="Kim K.-P."/>
            <person name="Ryu M.-S."/>
            <person name="Jeong D.-Y."/>
        </authorList>
    </citation>
    <scope>NUCLEOTIDE SEQUENCE</scope>
    <source>
        <strain evidence="15">SRCM117797</strain>
    </source>
</reference>
<keyword evidence="6 11" id="KW-0697">Rotamase</keyword>
<dbReference type="Proteomes" id="UP001229422">
    <property type="component" value="Chromosome"/>
</dbReference>
<dbReference type="GO" id="GO:0005886">
    <property type="term" value="C:plasma membrane"/>
    <property type="evidence" value="ECO:0007669"/>
    <property type="project" value="UniProtKB-SubCell"/>
</dbReference>
<dbReference type="GO" id="GO:0006457">
    <property type="term" value="P:protein folding"/>
    <property type="evidence" value="ECO:0007669"/>
    <property type="project" value="UniProtKB-UniRule"/>
</dbReference>
<dbReference type="Gene3D" id="3.10.50.40">
    <property type="match status" value="1"/>
</dbReference>
<comment type="function">
    <text evidence="11">Plays a major role in protein secretion by helping the post-translocational extracellular folding of several secreted proteins.</text>
</comment>
<dbReference type="Pfam" id="PF13616">
    <property type="entry name" value="Rotamase_3"/>
    <property type="match status" value="1"/>
</dbReference>
<dbReference type="InterPro" id="IPR023059">
    <property type="entry name" value="Foldase_PrsA"/>
</dbReference>
<keyword evidence="10 11" id="KW-0449">Lipoprotein</keyword>
<proteinExistence type="inferred from homology"/>
<evidence type="ECO:0000256" key="7">
    <source>
        <dbReference type="ARBA" id="ARBA00023136"/>
    </source>
</evidence>
<dbReference type="PANTHER" id="PTHR47245:SF1">
    <property type="entry name" value="FOLDASE PROTEIN PRSA"/>
    <property type="match status" value="1"/>
</dbReference>
<comment type="catalytic activity">
    <reaction evidence="1 11">
        <text>[protein]-peptidylproline (omega=180) = [protein]-peptidylproline (omega=0)</text>
        <dbReference type="Rhea" id="RHEA:16237"/>
        <dbReference type="Rhea" id="RHEA-COMP:10747"/>
        <dbReference type="Rhea" id="RHEA-COMP:10748"/>
        <dbReference type="ChEBI" id="CHEBI:83833"/>
        <dbReference type="ChEBI" id="CHEBI:83834"/>
        <dbReference type="EC" id="5.2.1.8"/>
    </reaction>
</comment>
<name>A0AAQ3IH19_BACIU</name>
<evidence type="ECO:0000313" key="15">
    <source>
        <dbReference type="EMBL" id="WHM20658.1"/>
    </source>
</evidence>
<evidence type="ECO:0000256" key="2">
    <source>
        <dbReference type="ARBA" id="ARBA00004193"/>
    </source>
</evidence>
<feature type="chain" id="PRO_5042885447" description="Foldase protein PrsA" evidence="13">
    <location>
        <begin position="19"/>
        <end position="294"/>
    </location>
</feature>
<evidence type="ECO:0000256" key="11">
    <source>
        <dbReference type="HAMAP-Rule" id="MF_01145"/>
    </source>
</evidence>